<keyword evidence="2" id="KW-1185">Reference proteome</keyword>
<dbReference type="EMBL" id="MU006715">
    <property type="protein sequence ID" value="KAF2627817.1"/>
    <property type="molecule type" value="Genomic_DNA"/>
</dbReference>
<accession>A0ACB6S3V4</accession>
<evidence type="ECO:0000313" key="1">
    <source>
        <dbReference type="EMBL" id="KAF2627817.1"/>
    </source>
</evidence>
<proteinExistence type="predicted"/>
<name>A0ACB6S3V4_9PLEO</name>
<dbReference type="Proteomes" id="UP000799754">
    <property type="component" value="Unassembled WGS sequence"/>
</dbReference>
<reference evidence="1" key="1">
    <citation type="journal article" date="2020" name="Stud. Mycol.">
        <title>101 Dothideomycetes genomes: a test case for predicting lifestyles and emergence of pathogens.</title>
        <authorList>
            <person name="Haridas S."/>
            <person name="Albert R."/>
            <person name="Binder M."/>
            <person name="Bloem J."/>
            <person name="Labutti K."/>
            <person name="Salamov A."/>
            <person name="Andreopoulos B."/>
            <person name="Baker S."/>
            <person name="Barry K."/>
            <person name="Bills G."/>
            <person name="Bluhm B."/>
            <person name="Cannon C."/>
            <person name="Castanera R."/>
            <person name="Culley D."/>
            <person name="Daum C."/>
            <person name="Ezra D."/>
            <person name="Gonzalez J."/>
            <person name="Henrissat B."/>
            <person name="Kuo A."/>
            <person name="Liang C."/>
            <person name="Lipzen A."/>
            <person name="Lutzoni F."/>
            <person name="Magnuson J."/>
            <person name="Mondo S."/>
            <person name="Nolan M."/>
            <person name="Ohm R."/>
            <person name="Pangilinan J."/>
            <person name="Park H.-J."/>
            <person name="Ramirez L."/>
            <person name="Alfaro M."/>
            <person name="Sun H."/>
            <person name="Tritt A."/>
            <person name="Yoshinaga Y."/>
            <person name="Zwiers L.-H."/>
            <person name="Turgeon B."/>
            <person name="Goodwin S."/>
            <person name="Spatafora J."/>
            <person name="Crous P."/>
            <person name="Grigoriev I."/>
        </authorList>
    </citation>
    <scope>NUCLEOTIDE SEQUENCE</scope>
    <source>
        <strain evidence="1">CBS 525.71</strain>
    </source>
</reference>
<sequence>MATLKFASWKLDLPIPTTVLYDISSDNRKDLTRKITKLILDTHELSHGNCAFIGDYNDKTPYFEMQTLSIPPDPDYDGSLHSLPADKRSDTLKFITTICQRWKNQESTYLRKPISGWDRCSDVAKEMYDYGFPSASNRVPFTHMDLYPRNILINITSDSLIEIIGVLDWDDALFVPKYVACQAPF</sequence>
<gene>
    <name evidence="1" type="ORF">BU25DRAFT_458222</name>
</gene>
<comment type="caution">
    <text evidence="1">The sequence shown here is derived from an EMBL/GenBank/DDBJ whole genome shotgun (WGS) entry which is preliminary data.</text>
</comment>
<evidence type="ECO:0000313" key="2">
    <source>
        <dbReference type="Proteomes" id="UP000799754"/>
    </source>
</evidence>
<organism evidence="1 2">
    <name type="scientific">Macroventuria anomochaeta</name>
    <dbReference type="NCBI Taxonomy" id="301207"/>
    <lineage>
        <taxon>Eukaryota</taxon>
        <taxon>Fungi</taxon>
        <taxon>Dikarya</taxon>
        <taxon>Ascomycota</taxon>
        <taxon>Pezizomycotina</taxon>
        <taxon>Dothideomycetes</taxon>
        <taxon>Pleosporomycetidae</taxon>
        <taxon>Pleosporales</taxon>
        <taxon>Pleosporineae</taxon>
        <taxon>Didymellaceae</taxon>
        <taxon>Macroventuria</taxon>
    </lineage>
</organism>
<protein>
    <submittedName>
        <fullName evidence="1">Uncharacterized protein</fullName>
    </submittedName>
</protein>